<evidence type="ECO:0000256" key="9">
    <source>
        <dbReference type="RuleBase" id="RU003722"/>
    </source>
</evidence>
<dbReference type="PANTHER" id="PTHR10110:SF126">
    <property type="entry name" value="NA(+)_H(+) EXCHANGER PROTEIN 7"/>
    <property type="match status" value="1"/>
</dbReference>
<keyword evidence="12" id="KW-0732">Signal</keyword>
<dbReference type="InterPro" id="IPR018422">
    <property type="entry name" value="Cation/H_exchanger_CPA1"/>
</dbReference>
<keyword evidence="6 9" id="KW-0406">Ion transport</keyword>
<feature type="transmembrane region" description="Helical" evidence="11">
    <location>
        <begin position="367"/>
        <end position="392"/>
    </location>
</feature>
<feature type="compositionally biased region" description="Acidic residues" evidence="10">
    <location>
        <begin position="725"/>
        <end position="740"/>
    </location>
</feature>
<dbReference type="EMBL" id="UYSU01039954">
    <property type="protein sequence ID" value="VDM01841.1"/>
    <property type="molecule type" value="Genomic_DNA"/>
</dbReference>
<sequence length="788" mass="88109">MHNRSLNAIPVICLILLLAGCMSANSGAGNNTSEGGIQLASWDFAEFELFFGAFVIIILMCLFKTFYPRIPYVPDYVPQSLLLICIGVIFGVIFNAASAKEIENTLWKLTPTMFFHFLLPPIVLDAAFGLYNRTFIDYLGGILIYAVLGTVFNFLIIGPLMYGLNLGGAMGGGLSNVSLNSFFLFASLIVAVDPVAVLAIFQDIGVEPGLYYMVFGESLLNDAVTVVLYEIMSEFVKVTTVSPTDIGLGVGSFFTISLGGLLVGVVYGVVSSFLTRWESHFSSIFLITMAYFSYIMGDCLGWSGIISMIGCGLMQANYAFHNLSSTALNTTRQIIKQISEISEGIIFFLIGVQLFSAEILWHTGFCLWGLVVCLIARTIVVLLLSLLINVAHINGMKISMREQIILIYGGLRGAVAFSLAILVDYNQLGHDGENVRKIIITATLFIIFVTVGLMGLTMKPLVRLFNVKLAGEKNLSLWGDMNNTMLDHTLAGVEAIVGATGRNQARVFFTRLDDKYIRRLLQRDPETHDQKIIKTYEKIALKLHYATIHPEESSSHLRSLPEALVRQHMTASESTLTLPSIVATTSDPNLQEFFVRHSVSGLSLPSRCIDEREEEQPQEEEEEVHHHQHHHHNRKSVHFGENVFGDEDKPFDPHWRRRTSLINEGRETEDFKDTFMDVMTAKSRVIKERRRSRMLPTDIETRLNTLANQRIPTMEELSKSRETIESEVAEGEEEEEEEEEMGHKRVTMMDENDSEGASESVVIPKKDYPQKKKKTKDTISFSLGGEEL</sequence>
<evidence type="ECO:0000256" key="11">
    <source>
        <dbReference type="SAM" id="Phobius"/>
    </source>
</evidence>
<feature type="compositionally biased region" description="Acidic residues" evidence="10">
    <location>
        <begin position="611"/>
        <end position="622"/>
    </location>
</feature>
<dbReference type="PROSITE" id="PS51257">
    <property type="entry name" value="PROKAR_LIPOPROTEIN"/>
    <property type="match status" value="1"/>
</dbReference>
<feature type="transmembrane region" description="Helical" evidence="11">
    <location>
        <begin position="138"/>
        <end position="162"/>
    </location>
</feature>
<feature type="region of interest" description="Disordered" evidence="10">
    <location>
        <begin position="610"/>
        <end position="636"/>
    </location>
</feature>
<dbReference type="AlphaFoldDB" id="A0A183TG57"/>
<dbReference type="PANTHER" id="PTHR10110">
    <property type="entry name" value="SODIUM/HYDROGEN EXCHANGER"/>
    <property type="match status" value="1"/>
</dbReference>
<keyword evidence="5" id="KW-0915">Sodium</keyword>
<feature type="transmembrane region" description="Helical" evidence="11">
    <location>
        <begin position="182"/>
        <end position="201"/>
    </location>
</feature>
<evidence type="ECO:0000256" key="3">
    <source>
        <dbReference type="ARBA" id="ARBA00022692"/>
    </source>
</evidence>
<evidence type="ECO:0000256" key="8">
    <source>
        <dbReference type="ARBA" id="ARBA00023201"/>
    </source>
</evidence>
<dbReference type="NCBIfam" id="TIGR00840">
    <property type="entry name" value="b_cpa1"/>
    <property type="match status" value="1"/>
</dbReference>
<reference evidence="16" key="1">
    <citation type="submission" date="2016-06" db="UniProtKB">
        <authorList>
            <consortium name="WormBaseParasite"/>
        </authorList>
    </citation>
    <scope>IDENTIFICATION</scope>
</reference>
<evidence type="ECO:0000256" key="5">
    <source>
        <dbReference type="ARBA" id="ARBA00023053"/>
    </source>
</evidence>
<feature type="domain" description="Cation/H+ exchanger transmembrane" evidence="13">
    <location>
        <begin position="60"/>
        <end position="463"/>
    </location>
</feature>
<evidence type="ECO:0000256" key="12">
    <source>
        <dbReference type="SAM" id="SignalP"/>
    </source>
</evidence>
<dbReference type="GO" id="GO:0098719">
    <property type="term" value="P:sodium ion import across plasma membrane"/>
    <property type="evidence" value="ECO:0007669"/>
    <property type="project" value="TreeGrafter"/>
</dbReference>
<feature type="chain" id="PRO_5043141514" description="Sodium/hydrogen exchanger" evidence="12">
    <location>
        <begin position="24"/>
        <end position="788"/>
    </location>
</feature>
<keyword evidence="3 9" id="KW-0812">Transmembrane</keyword>
<reference evidence="14 15" key="2">
    <citation type="submission" date="2018-11" db="EMBL/GenBank/DDBJ databases">
        <authorList>
            <consortium name="Pathogen Informatics"/>
        </authorList>
    </citation>
    <scope>NUCLEOTIDE SEQUENCE [LARGE SCALE GENOMIC DNA]</scope>
    <source>
        <strain evidence="14 15">NST_G2</strain>
    </source>
</reference>
<dbReference type="Gene3D" id="6.10.140.1330">
    <property type="match status" value="1"/>
</dbReference>
<evidence type="ECO:0000259" key="13">
    <source>
        <dbReference type="Pfam" id="PF00999"/>
    </source>
</evidence>
<dbReference type="GO" id="GO:0005886">
    <property type="term" value="C:plasma membrane"/>
    <property type="evidence" value="ECO:0007669"/>
    <property type="project" value="TreeGrafter"/>
</dbReference>
<dbReference type="OrthoDB" id="196264at2759"/>
<dbReference type="InterPro" id="IPR004709">
    <property type="entry name" value="NaH_exchanger"/>
</dbReference>
<comment type="subcellular location">
    <subcellularLocation>
        <location evidence="1">Membrane</location>
        <topology evidence="1">Multi-pass membrane protein</topology>
    </subcellularLocation>
</comment>
<protein>
    <recommendedName>
        <fullName evidence="9">Sodium/hydrogen exchanger</fullName>
    </recommendedName>
</protein>
<evidence type="ECO:0000256" key="4">
    <source>
        <dbReference type="ARBA" id="ARBA00022989"/>
    </source>
</evidence>
<evidence type="ECO:0000256" key="7">
    <source>
        <dbReference type="ARBA" id="ARBA00023136"/>
    </source>
</evidence>
<gene>
    <name evidence="14" type="ORF">SSLN_LOCUS15455</name>
</gene>
<feature type="compositionally biased region" description="Basic residues" evidence="10">
    <location>
        <begin position="626"/>
        <end position="636"/>
    </location>
</feature>
<name>A0A183TG57_SCHSO</name>
<dbReference type="GO" id="GO:0015385">
    <property type="term" value="F:sodium:proton antiporter activity"/>
    <property type="evidence" value="ECO:0007669"/>
    <property type="project" value="InterPro"/>
</dbReference>
<dbReference type="Proteomes" id="UP000275846">
    <property type="component" value="Unassembled WGS sequence"/>
</dbReference>
<dbReference type="Pfam" id="PF00999">
    <property type="entry name" value="Na_H_Exchanger"/>
    <property type="match status" value="1"/>
</dbReference>
<organism evidence="16">
    <name type="scientific">Schistocephalus solidus</name>
    <name type="common">Tapeworm</name>
    <dbReference type="NCBI Taxonomy" id="70667"/>
    <lineage>
        <taxon>Eukaryota</taxon>
        <taxon>Metazoa</taxon>
        <taxon>Spiralia</taxon>
        <taxon>Lophotrochozoa</taxon>
        <taxon>Platyhelminthes</taxon>
        <taxon>Cestoda</taxon>
        <taxon>Eucestoda</taxon>
        <taxon>Diphyllobothriidea</taxon>
        <taxon>Diphyllobothriidae</taxon>
        <taxon>Schistocephalus</taxon>
    </lineage>
</organism>
<dbReference type="InterPro" id="IPR006153">
    <property type="entry name" value="Cation/H_exchanger_TM"/>
</dbReference>
<evidence type="ECO:0000256" key="1">
    <source>
        <dbReference type="ARBA" id="ARBA00004141"/>
    </source>
</evidence>
<keyword evidence="8 9" id="KW-0739">Sodium transport</keyword>
<dbReference type="WBParaSite" id="SSLN_0001603901-mRNA-1">
    <property type="protein sequence ID" value="SSLN_0001603901-mRNA-1"/>
    <property type="gene ID" value="SSLN_0001603901"/>
</dbReference>
<dbReference type="GO" id="GO:0051453">
    <property type="term" value="P:regulation of intracellular pH"/>
    <property type="evidence" value="ECO:0007669"/>
    <property type="project" value="TreeGrafter"/>
</dbReference>
<evidence type="ECO:0000256" key="2">
    <source>
        <dbReference type="ARBA" id="ARBA00022448"/>
    </source>
</evidence>
<keyword evidence="7 11" id="KW-0472">Membrane</keyword>
<feature type="region of interest" description="Disordered" evidence="10">
    <location>
        <begin position="716"/>
        <end position="788"/>
    </location>
</feature>
<evidence type="ECO:0000256" key="10">
    <source>
        <dbReference type="SAM" id="MobiDB-lite"/>
    </source>
</evidence>
<keyword evidence="4 11" id="KW-1133">Transmembrane helix</keyword>
<feature type="transmembrane region" description="Helical" evidence="11">
    <location>
        <begin position="404"/>
        <end position="423"/>
    </location>
</feature>
<dbReference type="PRINTS" id="PR01084">
    <property type="entry name" value="NAHEXCHNGR"/>
</dbReference>
<comment type="similarity">
    <text evidence="9">Belongs to the monovalent cation:proton antiporter 1 (CPA1) transporter (TC 2.A.36) family.</text>
</comment>
<proteinExistence type="inferred from homology"/>
<feature type="transmembrane region" description="Helical" evidence="11">
    <location>
        <begin position="79"/>
        <end position="97"/>
    </location>
</feature>
<feature type="transmembrane region" description="Helical" evidence="11">
    <location>
        <begin position="47"/>
        <end position="67"/>
    </location>
</feature>
<feature type="transmembrane region" description="Helical" evidence="11">
    <location>
        <begin position="438"/>
        <end position="458"/>
    </location>
</feature>
<feature type="transmembrane region" description="Helical" evidence="11">
    <location>
        <begin position="249"/>
        <end position="270"/>
    </location>
</feature>
<keyword evidence="9" id="KW-0050">Antiport</keyword>
<feature type="transmembrane region" description="Helical" evidence="11">
    <location>
        <begin position="109"/>
        <end position="131"/>
    </location>
</feature>
<evidence type="ECO:0000313" key="16">
    <source>
        <dbReference type="WBParaSite" id="SSLN_0001603901-mRNA-1"/>
    </source>
</evidence>
<evidence type="ECO:0000313" key="15">
    <source>
        <dbReference type="Proteomes" id="UP000275846"/>
    </source>
</evidence>
<keyword evidence="2 9" id="KW-0813">Transport</keyword>
<keyword evidence="15" id="KW-1185">Reference proteome</keyword>
<dbReference type="GO" id="GO:0015386">
    <property type="term" value="F:potassium:proton antiporter activity"/>
    <property type="evidence" value="ECO:0007669"/>
    <property type="project" value="TreeGrafter"/>
</dbReference>
<feature type="signal peptide" evidence="12">
    <location>
        <begin position="1"/>
        <end position="23"/>
    </location>
</feature>
<dbReference type="STRING" id="70667.A0A183TG57"/>
<feature type="transmembrane region" description="Helical" evidence="11">
    <location>
        <begin position="341"/>
        <end position="361"/>
    </location>
</feature>
<evidence type="ECO:0000313" key="14">
    <source>
        <dbReference type="EMBL" id="VDM01841.1"/>
    </source>
</evidence>
<evidence type="ECO:0000256" key="6">
    <source>
        <dbReference type="ARBA" id="ARBA00023065"/>
    </source>
</evidence>
<accession>A0A183TG57</accession>